<evidence type="ECO:0000313" key="2">
    <source>
        <dbReference type="Proteomes" id="UP000636479"/>
    </source>
</evidence>
<sequence>MPRRDFETPIPIGGSNSSFLLKGSISETELDAELLADLPLLGKVTLTHIRGDVRDGLATHNSFNVGLWSGTVECTIHDDWLFVALTAGMFGQSIGPVKVRLFYIPQQLLAKL</sequence>
<dbReference type="AlphaFoldDB" id="A0A8H6SDD0"/>
<dbReference type="OrthoDB" id="2927476at2759"/>
<protein>
    <submittedName>
        <fullName evidence="1">Uncharacterized protein</fullName>
    </submittedName>
</protein>
<name>A0A8H6SDD0_9AGAR</name>
<dbReference type="GeneID" id="59348335"/>
<comment type="caution">
    <text evidence="1">The sequence shown here is derived from an EMBL/GenBank/DDBJ whole genome shotgun (WGS) entry which is preliminary data.</text>
</comment>
<keyword evidence="2" id="KW-1185">Reference proteome</keyword>
<reference evidence="1" key="1">
    <citation type="submission" date="2020-05" db="EMBL/GenBank/DDBJ databases">
        <title>Mycena genomes resolve the evolution of fungal bioluminescence.</title>
        <authorList>
            <person name="Tsai I.J."/>
        </authorList>
    </citation>
    <scope>NUCLEOTIDE SEQUENCE</scope>
    <source>
        <strain evidence="1">171206Taipei</strain>
    </source>
</reference>
<evidence type="ECO:0000313" key="1">
    <source>
        <dbReference type="EMBL" id="KAF7296872.1"/>
    </source>
</evidence>
<accession>A0A8H6SDD0</accession>
<dbReference type="RefSeq" id="XP_037217231.1">
    <property type="nucleotide sequence ID" value="XM_037365819.1"/>
</dbReference>
<proteinExistence type="predicted"/>
<gene>
    <name evidence="1" type="ORF">MIND_00918500</name>
</gene>
<organism evidence="1 2">
    <name type="scientific">Mycena indigotica</name>
    <dbReference type="NCBI Taxonomy" id="2126181"/>
    <lineage>
        <taxon>Eukaryota</taxon>
        <taxon>Fungi</taxon>
        <taxon>Dikarya</taxon>
        <taxon>Basidiomycota</taxon>
        <taxon>Agaricomycotina</taxon>
        <taxon>Agaricomycetes</taxon>
        <taxon>Agaricomycetidae</taxon>
        <taxon>Agaricales</taxon>
        <taxon>Marasmiineae</taxon>
        <taxon>Mycenaceae</taxon>
        <taxon>Mycena</taxon>
    </lineage>
</organism>
<dbReference type="EMBL" id="JACAZF010000008">
    <property type="protein sequence ID" value="KAF7296872.1"/>
    <property type="molecule type" value="Genomic_DNA"/>
</dbReference>
<dbReference type="Proteomes" id="UP000636479">
    <property type="component" value="Unassembled WGS sequence"/>
</dbReference>